<protein>
    <submittedName>
        <fullName evidence="3">Retrovirus-related Pol polyprotein from transposon TNT 1-94</fullName>
    </submittedName>
</protein>
<feature type="domain" description="GAG-pre-integrase" evidence="1">
    <location>
        <begin position="168"/>
        <end position="231"/>
    </location>
</feature>
<sequence length="261" mass="29242">MTSTERELYRNEKCQYCGKMGHIEKICWWVPKKPTQSDDIPQALAALTLDNTIAKTKWTSDIGASNHMIGKPSMLNNIQKYSGTNSVLIGDGSSLPILGTGDSFIKQRNVTLPLHDVLLVPSLTKNLLSISQLTKQFPVNCEFSNVDFCVKERETGKPMITGRRKGDLYVLSPSPELHYSHRFKSRSADTWHQRLGHPQTIALQLLKNKGLIDVVGKVKYEHLCDSCQLGKLNKLPFSSSKHSSSAIFEKIHCDLWGPAHI</sequence>
<evidence type="ECO:0000313" key="4">
    <source>
        <dbReference type="Proteomes" id="UP000075243"/>
    </source>
</evidence>
<organism evidence="3 4">
    <name type="scientific">Cajanus cajan</name>
    <name type="common">Pigeon pea</name>
    <name type="synonym">Cajanus indicus</name>
    <dbReference type="NCBI Taxonomy" id="3821"/>
    <lineage>
        <taxon>Eukaryota</taxon>
        <taxon>Viridiplantae</taxon>
        <taxon>Streptophyta</taxon>
        <taxon>Embryophyta</taxon>
        <taxon>Tracheophyta</taxon>
        <taxon>Spermatophyta</taxon>
        <taxon>Magnoliopsida</taxon>
        <taxon>eudicotyledons</taxon>
        <taxon>Gunneridae</taxon>
        <taxon>Pentapetalae</taxon>
        <taxon>rosids</taxon>
        <taxon>fabids</taxon>
        <taxon>Fabales</taxon>
        <taxon>Fabaceae</taxon>
        <taxon>Papilionoideae</taxon>
        <taxon>50 kb inversion clade</taxon>
        <taxon>NPAAA clade</taxon>
        <taxon>indigoferoid/millettioid clade</taxon>
        <taxon>Phaseoleae</taxon>
        <taxon>Cajanus</taxon>
    </lineage>
</organism>
<reference evidence="3" key="1">
    <citation type="journal article" date="2012" name="Nat. Biotechnol.">
        <title>Draft genome sequence of pigeonpea (Cajanus cajan), an orphan legume crop of resource-poor farmers.</title>
        <authorList>
            <person name="Varshney R.K."/>
            <person name="Chen W."/>
            <person name="Li Y."/>
            <person name="Bharti A.K."/>
            <person name="Saxena R.K."/>
            <person name="Schlueter J.A."/>
            <person name="Donoghue M.T."/>
            <person name="Azam S."/>
            <person name="Fan G."/>
            <person name="Whaley A.M."/>
            <person name="Farmer A.D."/>
            <person name="Sheridan J."/>
            <person name="Iwata A."/>
            <person name="Tuteja R."/>
            <person name="Penmetsa R.V."/>
            <person name="Wu W."/>
            <person name="Upadhyaya H.D."/>
            <person name="Yang S.P."/>
            <person name="Shah T."/>
            <person name="Saxena K.B."/>
            <person name="Michael T."/>
            <person name="McCombie W.R."/>
            <person name="Yang B."/>
            <person name="Zhang G."/>
            <person name="Yang H."/>
            <person name="Wang J."/>
            <person name="Spillane C."/>
            <person name="Cook D.R."/>
            <person name="May G.D."/>
            <person name="Xu X."/>
            <person name="Jackson S.A."/>
        </authorList>
    </citation>
    <scope>NUCLEOTIDE SEQUENCE [LARGE SCALE GENOMIC DNA]</scope>
</reference>
<dbReference type="AlphaFoldDB" id="A0A151S5D3"/>
<dbReference type="EMBL" id="KQ483465">
    <property type="protein sequence ID" value="KYP49968.1"/>
    <property type="molecule type" value="Genomic_DNA"/>
</dbReference>
<evidence type="ECO:0000259" key="2">
    <source>
        <dbReference type="Pfam" id="PF22936"/>
    </source>
</evidence>
<evidence type="ECO:0000313" key="3">
    <source>
        <dbReference type="EMBL" id="KYP49968.1"/>
    </source>
</evidence>
<keyword evidence="4" id="KW-1185">Reference proteome</keyword>
<dbReference type="InterPro" id="IPR025724">
    <property type="entry name" value="GAG-pre-integrase_dom"/>
</dbReference>
<evidence type="ECO:0000259" key="1">
    <source>
        <dbReference type="Pfam" id="PF13976"/>
    </source>
</evidence>
<feature type="domain" description="Retrovirus-related Pol polyprotein from transposon TNT 1-94-like beta-barrel" evidence="2">
    <location>
        <begin position="58"/>
        <end position="135"/>
    </location>
</feature>
<accession>A0A151S5D3</accession>
<name>A0A151S5D3_CAJCA</name>
<proteinExistence type="predicted"/>
<dbReference type="Pfam" id="PF13976">
    <property type="entry name" value="gag_pre-integrs"/>
    <property type="match status" value="1"/>
</dbReference>
<dbReference type="Proteomes" id="UP000075243">
    <property type="component" value="Unassembled WGS sequence"/>
</dbReference>
<dbReference type="InterPro" id="IPR054722">
    <property type="entry name" value="PolX-like_BBD"/>
</dbReference>
<dbReference type="Gramene" id="C.cajan_32802.t">
    <property type="protein sequence ID" value="C.cajan_32802.t.cds1"/>
    <property type="gene ID" value="C.cajan_32802"/>
</dbReference>
<gene>
    <name evidence="3" type="ORF">KK1_028279</name>
</gene>
<dbReference type="Pfam" id="PF22936">
    <property type="entry name" value="Pol_BBD"/>
    <property type="match status" value="1"/>
</dbReference>